<evidence type="ECO:0000313" key="2">
    <source>
        <dbReference type="EMBL" id="MFL9886751.1"/>
    </source>
</evidence>
<evidence type="ECO:0000256" key="1">
    <source>
        <dbReference type="SAM" id="Phobius"/>
    </source>
</evidence>
<reference evidence="2 3" key="1">
    <citation type="journal article" date="2024" name="Chem. Sci.">
        <title>Discovery of megapolipeptins by genome mining of a Burkholderiales bacteria collection.</title>
        <authorList>
            <person name="Paulo B.S."/>
            <person name="Recchia M.J.J."/>
            <person name="Lee S."/>
            <person name="Fergusson C.H."/>
            <person name="Romanowski S.B."/>
            <person name="Hernandez A."/>
            <person name="Krull N."/>
            <person name="Liu D.Y."/>
            <person name="Cavanagh H."/>
            <person name="Bos A."/>
            <person name="Gray C.A."/>
            <person name="Murphy B.T."/>
            <person name="Linington R.G."/>
            <person name="Eustaquio A.S."/>
        </authorList>
    </citation>
    <scope>NUCLEOTIDE SEQUENCE [LARGE SCALE GENOMIC DNA]</scope>
    <source>
        <strain evidence="2 3">RL16-012-BIC-B</strain>
    </source>
</reference>
<feature type="transmembrane region" description="Helical" evidence="1">
    <location>
        <begin position="191"/>
        <end position="215"/>
    </location>
</feature>
<sequence>MIRRLIHALFMMLPQQERMRVATWRFRKVRESFYRETRLDITAKGLRNSETLLERLGTHERRSRTRKTLLWPAFQSIALRMRAGDNFAQAMKPFIPSDEYALLELASTATRGDAAVRGLELAEMAANAKRILSGTTSAQMAYPAFIIVYLYALCMLFGGAIYPQALDVKPLDQWPVGGQVLYAIDTFCYEYWWLSASIVVGVVFTYFSTLCRWTGETRNRFDAAPLMWRNRRDLRAALLIVSLSGLFDSGLTLRAALDRLTRTADPWLRWHLNRMSRRLTAAPDKPMRALDTGIFSEPIVDTMTDAAGRDQFVEAIKLLGRESLSRVVESVRRNARITHYVLMGIAAFIFLAFGVGSYVMTGAVSLDTANAPTSTTFVAH</sequence>
<dbReference type="Proteomes" id="UP001629249">
    <property type="component" value="Unassembled WGS sequence"/>
</dbReference>
<dbReference type="EMBL" id="JAQQFN010000023">
    <property type="protein sequence ID" value="MFL9886751.1"/>
    <property type="molecule type" value="Genomic_DNA"/>
</dbReference>
<comment type="caution">
    <text evidence="2">The sequence shown here is derived from an EMBL/GenBank/DDBJ whole genome shotgun (WGS) entry which is preliminary data.</text>
</comment>
<accession>A0ABW8ZUR6</accession>
<organism evidence="2 3">
    <name type="scientific">Paraburkholderia agricolaris</name>
    <dbReference type="NCBI Taxonomy" id="2152888"/>
    <lineage>
        <taxon>Bacteria</taxon>
        <taxon>Pseudomonadati</taxon>
        <taxon>Pseudomonadota</taxon>
        <taxon>Betaproteobacteria</taxon>
        <taxon>Burkholderiales</taxon>
        <taxon>Burkholderiaceae</taxon>
        <taxon>Paraburkholderia</taxon>
    </lineage>
</organism>
<name>A0ABW8ZUR6_9BURK</name>
<gene>
    <name evidence="2" type="ORF">PQR66_27170</name>
</gene>
<protein>
    <submittedName>
        <fullName evidence="2">Type II secretion system protein</fullName>
    </submittedName>
</protein>
<feature type="transmembrane region" description="Helical" evidence="1">
    <location>
        <begin position="337"/>
        <end position="360"/>
    </location>
</feature>
<keyword evidence="1" id="KW-1133">Transmembrane helix</keyword>
<feature type="transmembrane region" description="Helical" evidence="1">
    <location>
        <begin position="140"/>
        <end position="162"/>
    </location>
</feature>
<keyword evidence="1" id="KW-0812">Transmembrane</keyword>
<dbReference type="RefSeq" id="WP_408330482.1">
    <property type="nucleotide sequence ID" value="NZ_JAQQFH010000015.1"/>
</dbReference>
<keyword evidence="3" id="KW-1185">Reference proteome</keyword>
<proteinExistence type="predicted"/>
<evidence type="ECO:0000313" key="3">
    <source>
        <dbReference type="Proteomes" id="UP001629249"/>
    </source>
</evidence>
<keyword evidence="1" id="KW-0472">Membrane</keyword>